<evidence type="ECO:0000256" key="2">
    <source>
        <dbReference type="ARBA" id="ARBA00022801"/>
    </source>
</evidence>
<gene>
    <name evidence="9 10 11" type="primary">LOC101850247</name>
</gene>
<evidence type="ECO:0000256" key="5">
    <source>
        <dbReference type="SAM" id="SignalP"/>
    </source>
</evidence>
<dbReference type="Pfam" id="PF21365">
    <property type="entry name" value="Glyco_hydro_31_3rd"/>
    <property type="match status" value="1"/>
</dbReference>
<feature type="chain" id="PRO_5045021100" evidence="5">
    <location>
        <begin position="29"/>
        <end position="684"/>
    </location>
</feature>
<dbReference type="InterPro" id="IPR000322">
    <property type="entry name" value="Glyco_hydro_31_TIM"/>
</dbReference>
<evidence type="ECO:0000313" key="11">
    <source>
        <dbReference type="RefSeq" id="XP_035825891.1"/>
    </source>
</evidence>
<feature type="signal peptide" evidence="5">
    <location>
        <begin position="1"/>
        <end position="28"/>
    </location>
</feature>
<proteinExistence type="inferred from homology"/>
<keyword evidence="3 4" id="KW-0326">Glycosidase</keyword>
<dbReference type="PANTHER" id="PTHR43053">
    <property type="entry name" value="GLYCOSIDASE FAMILY 31"/>
    <property type="match status" value="1"/>
</dbReference>
<evidence type="ECO:0000259" key="7">
    <source>
        <dbReference type="Pfam" id="PF21365"/>
    </source>
</evidence>
<dbReference type="PANTHER" id="PTHR43053:SF4">
    <property type="entry name" value="MYOGENESIS-REGULATING GLYCOSIDASE"/>
    <property type="match status" value="1"/>
</dbReference>
<evidence type="ECO:0000259" key="6">
    <source>
        <dbReference type="Pfam" id="PF01055"/>
    </source>
</evidence>
<sequence length="684" mass="77065">MTRSKLIAIGLVCCALLTLVIVLSVVLTRDNDDDDDGGNPAPSKEPISLTENMQLAPKWESGSLELTVSGIPTAKIAPVTAYLGRNVELNGSRVCTDSHGIHCRSFVDGRRLEILESVKTSELDCVTVEWSSAGDVTSRESGEDCYDMLDTHWFGGFEENRQHWALDEFVMNSSAFVTGHAWDMGEYGDVIEPIFLSSAGVGIHVDEATPLYLSINEAKSKQLCLVGRTGANTPYYHGSQSASLRYHICKSSNIASLWKAMAEQFIAKPTAGVSEDVLHSPIWCTWAKYKGAINQTTTLEYANLIRENNFPASQLEIDDEWTPKYGDLVFTTDKFPDASELIQNLTSEGFPITVWVHPFFNNDSQAFQELSKKNYLLKDLHSAEPALTEWWRGNHAGVIDVTNPDAVTWYLNKLEYIKTNYSVISFKFDAGETNWLPKKFTSHVDLPNPNMYSKKYVEMAYRADLKERRQEVRAGYRSQNTSMMVRMLDRASNWSHQRGLKTVIPCALAFGIMGYPFVLPDLIGGNAMDTIALDHTVLPERELYIRWMEATTFLPVLQFSVGPWDYDEEVVNITRKYVQLHQNFSDLIVNLSKEAVVTGHPIVRPLWWTDPTDSTALTLETQFLLGNDLLVAPVLEQGAESRDIYILNGDWQDELRGGILRGPRWEYNYTVALHELAYFTRVTA</sequence>
<dbReference type="InterPro" id="IPR048395">
    <property type="entry name" value="Glyco_hydro_31_C"/>
</dbReference>
<name>A0ABM0JQQ3_APLCA</name>
<feature type="domain" description="Glycosyl hydrolase family 31 C-terminal" evidence="7">
    <location>
        <begin position="599"/>
        <end position="681"/>
    </location>
</feature>
<dbReference type="RefSeq" id="XP_005099310.1">
    <property type="nucleotide sequence ID" value="XM_005099253.3"/>
</dbReference>
<dbReference type="CDD" id="cd06592">
    <property type="entry name" value="GH31_NET37"/>
    <property type="match status" value="1"/>
</dbReference>
<dbReference type="GO" id="GO:0016798">
    <property type="term" value="F:hydrolase activity, acting on glycosyl bonds"/>
    <property type="evidence" value="ECO:0007669"/>
    <property type="project" value="UniProtKB-KW"/>
</dbReference>
<keyword evidence="8" id="KW-1185">Reference proteome</keyword>
<accession>A0ABM0JQQ3</accession>
<evidence type="ECO:0000313" key="8">
    <source>
        <dbReference type="Proteomes" id="UP000694888"/>
    </source>
</evidence>
<dbReference type="RefSeq" id="XP_012938502.1">
    <property type="nucleotide sequence ID" value="XM_013083048.2"/>
</dbReference>
<dbReference type="InterPro" id="IPR050985">
    <property type="entry name" value="Alpha-glycosidase_related"/>
</dbReference>
<evidence type="ECO:0000256" key="1">
    <source>
        <dbReference type="ARBA" id="ARBA00007806"/>
    </source>
</evidence>
<dbReference type="InterPro" id="IPR017853">
    <property type="entry name" value="GH"/>
</dbReference>
<dbReference type="SUPFAM" id="SSF51445">
    <property type="entry name" value="(Trans)glycosidases"/>
    <property type="match status" value="1"/>
</dbReference>
<dbReference type="Pfam" id="PF01055">
    <property type="entry name" value="Glyco_hydro_31_2nd"/>
    <property type="match status" value="1"/>
</dbReference>
<dbReference type="GeneID" id="101850247"/>
<evidence type="ECO:0000256" key="3">
    <source>
        <dbReference type="ARBA" id="ARBA00023295"/>
    </source>
</evidence>
<reference evidence="9 10" key="1">
    <citation type="submission" date="2025-05" db="UniProtKB">
        <authorList>
            <consortium name="RefSeq"/>
        </authorList>
    </citation>
    <scope>IDENTIFICATION</scope>
</reference>
<protein>
    <submittedName>
        <fullName evidence="9 10">Myogenesis-regulating glycosidase</fullName>
    </submittedName>
</protein>
<dbReference type="Gene3D" id="3.20.20.80">
    <property type="entry name" value="Glycosidases"/>
    <property type="match status" value="1"/>
</dbReference>
<evidence type="ECO:0000256" key="4">
    <source>
        <dbReference type="RuleBase" id="RU361185"/>
    </source>
</evidence>
<organism evidence="8 9">
    <name type="scientific">Aplysia californica</name>
    <name type="common">California sea hare</name>
    <dbReference type="NCBI Taxonomy" id="6500"/>
    <lineage>
        <taxon>Eukaryota</taxon>
        <taxon>Metazoa</taxon>
        <taxon>Spiralia</taxon>
        <taxon>Lophotrochozoa</taxon>
        <taxon>Mollusca</taxon>
        <taxon>Gastropoda</taxon>
        <taxon>Heterobranchia</taxon>
        <taxon>Euthyneura</taxon>
        <taxon>Tectipleura</taxon>
        <taxon>Aplysiida</taxon>
        <taxon>Aplysioidea</taxon>
        <taxon>Aplysiidae</taxon>
        <taxon>Aplysia</taxon>
    </lineage>
</organism>
<evidence type="ECO:0000313" key="10">
    <source>
        <dbReference type="RefSeq" id="XP_012938502.1"/>
    </source>
</evidence>
<dbReference type="Proteomes" id="UP000694888">
    <property type="component" value="Unplaced"/>
</dbReference>
<dbReference type="Gene3D" id="2.60.40.1180">
    <property type="entry name" value="Golgi alpha-mannosidase II"/>
    <property type="match status" value="1"/>
</dbReference>
<comment type="similarity">
    <text evidence="1 4">Belongs to the glycosyl hydrolase 31 family.</text>
</comment>
<keyword evidence="2 4" id="KW-0378">Hydrolase</keyword>
<dbReference type="InterPro" id="IPR013780">
    <property type="entry name" value="Glyco_hydro_b"/>
</dbReference>
<dbReference type="SUPFAM" id="SSF51011">
    <property type="entry name" value="Glycosyl hydrolase domain"/>
    <property type="match status" value="1"/>
</dbReference>
<dbReference type="RefSeq" id="XP_035825891.1">
    <property type="nucleotide sequence ID" value="XM_035969998.1"/>
</dbReference>
<keyword evidence="5" id="KW-0732">Signal</keyword>
<feature type="domain" description="Glycoside hydrolase family 31 TIM barrel" evidence="6">
    <location>
        <begin position="284"/>
        <end position="584"/>
    </location>
</feature>
<evidence type="ECO:0000313" key="9">
    <source>
        <dbReference type="RefSeq" id="XP_005099310.1"/>
    </source>
</evidence>